<organism evidence="1 2">
    <name type="scientific">Burkholderia territorii</name>
    <dbReference type="NCBI Taxonomy" id="1503055"/>
    <lineage>
        <taxon>Bacteria</taxon>
        <taxon>Pseudomonadati</taxon>
        <taxon>Pseudomonadota</taxon>
        <taxon>Betaproteobacteria</taxon>
        <taxon>Burkholderiales</taxon>
        <taxon>Burkholderiaceae</taxon>
        <taxon>Burkholderia</taxon>
        <taxon>Burkholderia cepacia complex</taxon>
    </lineage>
</organism>
<protein>
    <submittedName>
        <fullName evidence="1">Uncharacterized protein</fullName>
    </submittedName>
</protein>
<reference evidence="1 2" key="1">
    <citation type="submission" date="2015-11" db="EMBL/GenBank/DDBJ databases">
        <title>Expanding the genomic diversity of Burkholderia species for the development of highly accurate diagnostics.</title>
        <authorList>
            <person name="Sahl J."/>
            <person name="Keim P."/>
            <person name="Wagner D."/>
        </authorList>
    </citation>
    <scope>NUCLEOTIDE SEQUENCE [LARGE SCALE GENOMIC DNA]</scope>
    <source>
        <strain evidence="1 2">MSMB793WGS</strain>
    </source>
</reference>
<name>A0A119VDA1_9BURK</name>
<accession>A0A119VDA1</accession>
<dbReference type="Proteomes" id="UP000068016">
    <property type="component" value="Unassembled WGS sequence"/>
</dbReference>
<dbReference type="AlphaFoldDB" id="A0A119VDA1"/>
<evidence type="ECO:0000313" key="2">
    <source>
        <dbReference type="Proteomes" id="UP000068016"/>
    </source>
</evidence>
<comment type="caution">
    <text evidence="1">The sequence shown here is derived from an EMBL/GenBank/DDBJ whole genome shotgun (WGS) entry which is preliminary data.</text>
</comment>
<sequence>MRYSGIPYEALDERGSAYVRDATVIGELPTPAMRFEALDHATERIACITGLSALRRVPFGAPTHFVFGLRPVDAKRHAHASLLMTMGHALSLTYCG</sequence>
<evidence type="ECO:0000313" key="1">
    <source>
        <dbReference type="EMBL" id="KWN05414.1"/>
    </source>
</evidence>
<proteinExistence type="predicted"/>
<gene>
    <name evidence="1" type="ORF">WT83_29105</name>
</gene>
<dbReference type="EMBL" id="LPLZ01000082">
    <property type="protein sequence ID" value="KWN05414.1"/>
    <property type="molecule type" value="Genomic_DNA"/>
</dbReference>